<protein>
    <recommendedName>
        <fullName evidence="4">DUF4178 domain-containing protein</fullName>
    </recommendedName>
</protein>
<dbReference type="RefSeq" id="WP_380895257.1">
    <property type="nucleotide sequence ID" value="NZ_JBHTKY010000007.1"/>
</dbReference>
<evidence type="ECO:0000313" key="2">
    <source>
        <dbReference type="EMBL" id="MFD1165324.1"/>
    </source>
</evidence>
<feature type="transmembrane region" description="Helical" evidence="1">
    <location>
        <begin position="93"/>
        <end position="111"/>
    </location>
</feature>
<proteinExistence type="predicted"/>
<name>A0ABW3RJF3_9SPHI</name>
<reference evidence="3" key="1">
    <citation type="journal article" date="2019" name="Int. J. Syst. Evol. Microbiol.">
        <title>The Global Catalogue of Microorganisms (GCM) 10K type strain sequencing project: providing services to taxonomists for standard genome sequencing and annotation.</title>
        <authorList>
            <consortium name="The Broad Institute Genomics Platform"/>
            <consortium name="The Broad Institute Genome Sequencing Center for Infectious Disease"/>
            <person name="Wu L."/>
            <person name="Ma J."/>
        </authorList>
    </citation>
    <scope>NUCLEOTIDE SEQUENCE [LARGE SCALE GENOMIC DNA]</scope>
    <source>
        <strain evidence="3">CCUG 52468</strain>
    </source>
</reference>
<keyword evidence="1" id="KW-0812">Transmembrane</keyword>
<dbReference type="EMBL" id="JBHTKY010000007">
    <property type="protein sequence ID" value="MFD1165324.1"/>
    <property type="molecule type" value="Genomic_DNA"/>
</dbReference>
<evidence type="ECO:0008006" key="4">
    <source>
        <dbReference type="Google" id="ProtNLM"/>
    </source>
</evidence>
<keyword evidence="1" id="KW-0472">Membrane</keyword>
<dbReference type="Proteomes" id="UP001597205">
    <property type="component" value="Unassembled WGS sequence"/>
</dbReference>
<sequence length="232" mass="26156">MFISVQRVEEASFSADHLQNPVNPNNLMVLGFYRNYMGTAFTQSYNKKAAPIYWDTVTGKTISRRKWTAEMKSYAEKCATEVPPAPFKFKLTVVGYIFIVAIIAFFAYLTYDSLKPPANPSAIGPTVLMEKMMAGDIYYGRFIEMDTNSRFSKRAGFGWFKVTDAGDEIVSISLNKEMSTAHKPSAEMNSTDFESETIPMKIKSQEPYQIDLVSEDGTIEMSFSEKKINHGS</sequence>
<keyword evidence="1" id="KW-1133">Transmembrane helix</keyword>
<comment type="caution">
    <text evidence="2">The sequence shown here is derived from an EMBL/GenBank/DDBJ whole genome shotgun (WGS) entry which is preliminary data.</text>
</comment>
<organism evidence="2 3">
    <name type="scientific">Sphingobacterium daejeonense</name>
    <dbReference type="NCBI Taxonomy" id="371142"/>
    <lineage>
        <taxon>Bacteria</taxon>
        <taxon>Pseudomonadati</taxon>
        <taxon>Bacteroidota</taxon>
        <taxon>Sphingobacteriia</taxon>
        <taxon>Sphingobacteriales</taxon>
        <taxon>Sphingobacteriaceae</taxon>
        <taxon>Sphingobacterium</taxon>
    </lineage>
</organism>
<gene>
    <name evidence="2" type="ORF">ACFQ2C_06890</name>
</gene>
<keyword evidence="3" id="KW-1185">Reference proteome</keyword>
<accession>A0ABW3RJF3</accession>
<evidence type="ECO:0000313" key="3">
    <source>
        <dbReference type="Proteomes" id="UP001597205"/>
    </source>
</evidence>
<evidence type="ECO:0000256" key="1">
    <source>
        <dbReference type="SAM" id="Phobius"/>
    </source>
</evidence>